<name>A0A0D8Y7S7_DICVI</name>
<keyword evidence="2" id="KW-1185">Reference proteome</keyword>
<dbReference type="Proteomes" id="UP000053766">
    <property type="component" value="Unassembled WGS sequence"/>
</dbReference>
<proteinExistence type="predicted"/>
<sequence>MRLRPFNMQMRFTTSITFGLKAVNEHMFRMGDKRLKDEEHSGRFWGVHTDQLRATVENDPLKTTQ</sequence>
<evidence type="ECO:0000313" key="2">
    <source>
        <dbReference type="Proteomes" id="UP000053766"/>
    </source>
</evidence>
<accession>A0A0D8Y7S7</accession>
<evidence type="ECO:0000313" key="1">
    <source>
        <dbReference type="EMBL" id="KJH52903.1"/>
    </source>
</evidence>
<reference evidence="1 2" key="1">
    <citation type="submission" date="2013-11" db="EMBL/GenBank/DDBJ databases">
        <title>Draft genome of the bovine lungworm Dictyocaulus viviparus.</title>
        <authorList>
            <person name="Mitreva M."/>
        </authorList>
    </citation>
    <scope>NUCLEOTIDE SEQUENCE [LARGE SCALE GENOMIC DNA]</scope>
    <source>
        <strain evidence="1 2">HannoverDv2000</strain>
    </source>
</reference>
<organism evidence="1 2">
    <name type="scientific">Dictyocaulus viviparus</name>
    <name type="common">Bovine lungworm</name>
    <dbReference type="NCBI Taxonomy" id="29172"/>
    <lineage>
        <taxon>Eukaryota</taxon>
        <taxon>Metazoa</taxon>
        <taxon>Ecdysozoa</taxon>
        <taxon>Nematoda</taxon>
        <taxon>Chromadorea</taxon>
        <taxon>Rhabditida</taxon>
        <taxon>Rhabditina</taxon>
        <taxon>Rhabditomorpha</taxon>
        <taxon>Strongyloidea</taxon>
        <taxon>Metastrongylidae</taxon>
        <taxon>Dictyocaulus</taxon>
    </lineage>
</organism>
<dbReference type="AlphaFoldDB" id="A0A0D8Y7S7"/>
<dbReference type="EMBL" id="KN716158">
    <property type="protein sequence ID" value="KJH52903.1"/>
    <property type="molecule type" value="Genomic_DNA"/>
</dbReference>
<protein>
    <submittedName>
        <fullName evidence="1">Uncharacterized protein</fullName>
    </submittedName>
</protein>
<gene>
    <name evidence="1" type="ORF">DICVIV_00949</name>
</gene>
<reference evidence="2" key="2">
    <citation type="journal article" date="2016" name="Sci. Rep.">
        <title>Dictyocaulus viviparus genome, variome and transcriptome elucidate lungworm biology and support future intervention.</title>
        <authorList>
            <person name="McNulty S.N."/>
            <person name="Strube C."/>
            <person name="Rosa B.A."/>
            <person name="Martin J.C."/>
            <person name="Tyagi R."/>
            <person name="Choi Y.J."/>
            <person name="Wang Q."/>
            <person name="Hallsworth Pepin K."/>
            <person name="Zhang X."/>
            <person name="Ozersky P."/>
            <person name="Wilson R.K."/>
            <person name="Sternberg P.W."/>
            <person name="Gasser R.B."/>
            <person name="Mitreva M."/>
        </authorList>
    </citation>
    <scope>NUCLEOTIDE SEQUENCE [LARGE SCALE GENOMIC DNA]</scope>
    <source>
        <strain evidence="2">HannoverDv2000</strain>
    </source>
</reference>